<dbReference type="HOGENOM" id="CLU_364435_0_0_9"/>
<dbReference type="PANTHER" id="PTHR37464:SF1">
    <property type="entry name" value="BLL2463 PROTEIN"/>
    <property type="match status" value="1"/>
</dbReference>
<organism evidence="4 5">
    <name type="scientific">Thermaerobacter marianensis (strain ATCC 700841 / DSM 12885 / JCM 10246 / 7p75a)</name>
    <dbReference type="NCBI Taxonomy" id="644966"/>
    <lineage>
        <taxon>Bacteria</taxon>
        <taxon>Bacillati</taxon>
        <taxon>Bacillota</taxon>
        <taxon>Clostridia</taxon>
        <taxon>Eubacteriales</taxon>
        <taxon>Clostridiales Family XVII. Incertae Sedis</taxon>
        <taxon>Thermaerobacter</taxon>
    </lineage>
</organism>
<dbReference type="KEGG" id="tmr:Tmar_1921"/>
<dbReference type="eggNOG" id="COG2304">
    <property type="taxonomic scope" value="Bacteria"/>
</dbReference>
<feature type="transmembrane region" description="Helical" evidence="2">
    <location>
        <begin position="20"/>
        <end position="39"/>
    </location>
</feature>
<feature type="region of interest" description="Disordered" evidence="1">
    <location>
        <begin position="661"/>
        <end position="681"/>
    </location>
</feature>
<dbReference type="STRING" id="644966.Tmar_1921"/>
<feature type="transmembrane region" description="Helical" evidence="2">
    <location>
        <begin position="74"/>
        <end position="91"/>
    </location>
</feature>
<keyword evidence="2" id="KW-0472">Membrane</keyword>
<keyword evidence="2" id="KW-0812">Transmembrane</keyword>
<reference evidence="5" key="2">
    <citation type="journal article" date="2010" name="Stand. Genomic Sci.">
        <title>Complete genome sequence of Thermaerobacter marianensis type strain (7p75aT).</title>
        <authorList>
            <person name="Han C."/>
            <person name="Gu W."/>
            <person name="Zhang X."/>
            <person name="Lapidus A."/>
            <person name="Nolan M."/>
            <person name="Copeland A."/>
            <person name="Lucas S."/>
            <person name="Glavina Del Rio T."/>
            <person name="Tice H."/>
            <person name="Cheng J."/>
            <person name="Tapia R."/>
            <person name="Goodwin L."/>
            <person name="Pitluck S."/>
            <person name="Pagani I."/>
            <person name="Ivanova N."/>
            <person name="Mavromatis K."/>
            <person name="Mikhailova N."/>
            <person name="Pati A."/>
            <person name="Chen A."/>
            <person name="Palaniappan K."/>
            <person name="Land M."/>
            <person name="Hauser L."/>
            <person name="Chang Y."/>
            <person name="Jeffries C."/>
            <person name="Schneider S."/>
            <person name="Rohde M."/>
            <person name="Goker M."/>
            <person name="Pukall R."/>
            <person name="Woyke T."/>
            <person name="Bristow J."/>
            <person name="Eisen J."/>
            <person name="Markowitz V."/>
            <person name="Hugenholtz P."/>
            <person name="Kyrpides N."/>
            <person name="Klenk H."/>
            <person name="Detter J."/>
        </authorList>
    </citation>
    <scope>NUCLEOTIDE SEQUENCE [LARGE SCALE GENOMIC DNA]</scope>
    <source>
        <strain evidence="5">ATCC 700841 / DSM 12885 / JCM 10246 / 7p75a</strain>
    </source>
</reference>
<accession>E6SIR2</accession>
<evidence type="ECO:0000259" key="3">
    <source>
        <dbReference type="Pfam" id="PF07584"/>
    </source>
</evidence>
<dbReference type="AlphaFoldDB" id="E6SIR2"/>
<feature type="domain" description="Aerotolerance regulator N-terminal" evidence="3">
    <location>
        <begin position="24"/>
        <end position="93"/>
    </location>
</feature>
<feature type="region of interest" description="Disordered" evidence="1">
    <location>
        <begin position="270"/>
        <end position="290"/>
    </location>
</feature>
<dbReference type="InterPro" id="IPR024163">
    <property type="entry name" value="Aerotolerance_reg_N"/>
</dbReference>
<reference evidence="4 5" key="1">
    <citation type="journal article" date="2010" name="Stand. Genomic Sci.">
        <title>Complete genome sequence of Thermaerobacter marianensis type strain (7p75a).</title>
        <authorList>
            <person name="Han C."/>
            <person name="Gu W."/>
            <person name="Zhang X."/>
            <person name="Lapidus A."/>
            <person name="Nolan M."/>
            <person name="Copeland A."/>
            <person name="Lucas S."/>
            <person name="Del Rio T.G."/>
            <person name="Tice H."/>
            <person name="Cheng J.F."/>
            <person name="Tapia R."/>
            <person name="Goodwin L."/>
            <person name="Pitluck S."/>
            <person name="Pagani I."/>
            <person name="Ivanova N."/>
            <person name="Mavromatis K."/>
            <person name="Mikhailova N."/>
            <person name="Pati A."/>
            <person name="Chen A."/>
            <person name="Palaniappan K."/>
            <person name="Land M."/>
            <person name="Hauser L."/>
            <person name="Chang Y.J."/>
            <person name="Jeffries C.D."/>
            <person name="Schneider S."/>
            <person name="Rohde M."/>
            <person name="Goker M."/>
            <person name="Pukall R."/>
            <person name="Woyke T."/>
            <person name="Bristow J."/>
            <person name="Eisen J.A."/>
            <person name="Markowitz V."/>
            <person name="Hugenholtz P."/>
            <person name="Kyrpides N.C."/>
            <person name="Klenk H.P."/>
            <person name="Detter J.C."/>
        </authorList>
    </citation>
    <scope>NUCLEOTIDE SEQUENCE [LARGE SCALE GENOMIC DNA]</scope>
    <source>
        <strain evidence="5">ATCC 700841 / DSM 12885 / JCM 10246 / 7p75a</strain>
    </source>
</reference>
<feature type="region of interest" description="Disordered" evidence="1">
    <location>
        <begin position="175"/>
        <end position="201"/>
    </location>
</feature>
<protein>
    <recommendedName>
        <fullName evidence="3">Aerotolerance regulator N-terminal domain-containing protein</fullName>
    </recommendedName>
</protein>
<evidence type="ECO:0000256" key="1">
    <source>
        <dbReference type="SAM" id="MobiDB-lite"/>
    </source>
</evidence>
<evidence type="ECO:0000256" key="2">
    <source>
        <dbReference type="SAM" id="Phobius"/>
    </source>
</evidence>
<dbReference type="Pfam" id="PF07584">
    <property type="entry name" value="BatA"/>
    <property type="match status" value="1"/>
</dbReference>
<keyword evidence="5" id="KW-1185">Reference proteome</keyword>
<feature type="region of interest" description="Disordered" evidence="1">
    <location>
        <begin position="404"/>
        <end position="447"/>
    </location>
</feature>
<feature type="compositionally biased region" description="Low complexity" evidence="1">
    <location>
        <begin position="275"/>
        <end position="285"/>
    </location>
</feature>
<dbReference type="EMBL" id="CP002344">
    <property type="protein sequence ID" value="ADU52006.1"/>
    <property type="molecule type" value="Genomic_DNA"/>
</dbReference>
<keyword evidence="2" id="KW-1133">Transmembrane helix</keyword>
<name>E6SIR2_THEM7</name>
<evidence type="ECO:0000313" key="4">
    <source>
        <dbReference type="EMBL" id="ADU52006.1"/>
    </source>
</evidence>
<feature type="region of interest" description="Disordered" evidence="1">
    <location>
        <begin position="707"/>
        <end position="734"/>
    </location>
</feature>
<sequence length="766" mass="77665">MPGGMSGGPSGFFQTSGWGWAGPLAALAGAGVILLLYLLRRQPQRLVVPSTLLWQHILRDAVARRPWQRLRSRLSLWLELLVALALALALARPMLPGGEPILAGAVWVLDATASMGAGDRWQEALAVIREDLEQAGPGFRGALLRAGPQPQWIAGPGATAAEIVRALDRLAGGSGASLVAPPGPGEGTSPGSSRWLPPGPSGGTTDWPAVLALAYGAAGALPPGSPVRVVTDGTDPALAEQLASPPPGPHPLEMVTLGEPVENTAILAVSPPEPAGAEGPASRPAHGPPAPARITVTLIHYGREPASVTVVVEPARGGATVREEPPQRVTLAPGRPAQVSFTVPGGAPLYRVALVPGDAYPADDVAWSVPRTDSSLYVGLLAAGEAGLIHRALALRPGVQVSRLAGGSPEGTLPPGGSPEGTQPRPTSPGGNAAGGHLSGVDAAVGTAPGEPLPGQVLADLDLLVVAGLPLPSGLPATLPVIWIDPPAEAGPGRTVSPGAAHDTLGASFQPRSIAVAANGEAQRLLHLVPLDGVTLLAARALTLQPGEVPLLLGDGRPIATYRPPAPGRGGRVVLGFDPYQGTLLLRPAWPLLVQSLVDHLAPGGLGAPTEMVAGQALHLAPSPWLTDVTVFSPSGQVVPPGALLDEPGLYRVTARSVARRAPEQGAWGGPGPGRQDTGTVETGIWVRPHPLESAAVARAAPVPAGVAGEAAEGPGGETTTGGPSAPRVPAPGAVPSWAEHPGWRWAAWLALAALVAGTWVVRHEL</sequence>
<dbReference type="PANTHER" id="PTHR37464">
    <property type="entry name" value="BLL2463 PROTEIN"/>
    <property type="match status" value="1"/>
</dbReference>
<gene>
    <name evidence="4" type="ordered locus">Tmar_1921</name>
</gene>
<dbReference type="Proteomes" id="UP000008915">
    <property type="component" value="Chromosome"/>
</dbReference>
<evidence type="ECO:0000313" key="5">
    <source>
        <dbReference type="Proteomes" id="UP000008915"/>
    </source>
</evidence>
<proteinExistence type="predicted"/>